<dbReference type="PANTHER" id="PTHR13370:SF3">
    <property type="entry name" value="TRNA (GUANINE(10)-N2)-METHYLTRANSFERASE HOMOLOG"/>
    <property type="match status" value="1"/>
</dbReference>
<feature type="domain" description="DNA methylase N-4/N-6" evidence="4">
    <location>
        <begin position="154"/>
        <end position="223"/>
    </location>
</feature>
<dbReference type="InterPro" id="IPR029063">
    <property type="entry name" value="SAM-dependent_MTases_sf"/>
</dbReference>
<evidence type="ECO:0000313" key="5">
    <source>
        <dbReference type="EMBL" id="AXV10261.1"/>
    </source>
</evidence>
<name>A0A346Y714_9ACTN</name>
<protein>
    <recommendedName>
        <fullName evidence="3">Methyltransferase</fullName>
        <ecNumber evidence="3">2.1.1.-</ecNumber>
    </recommendedName>
</protein>
<organism evidence="5 6">
    <name type="scientific">Euzebya pacifica</name>
    <dbReference type="NCBI Taxonomy" id="1608957"/>
    <lineage>
        <taxon>Bacteria</taxon>
        <taxon>Bacillati</taxon>
        <taxon>Actinomycetota</taxon>
        <taxon>Nitriliruptoria</taxon>
        <taxon>Euzebyales</taxon>
    </lineage>
</organism>
<keyword evidence="1 5" id="KW-0489">Methyltransferase</keyword>
<dbReference type="AlphaFoldDB" id="A0A346Y714"/>
<evidence type="ECO:0000256" key="3">
    <source>
        <dbReference type="RuleBase" id="RU362026"/>
    </source>
</evidence>
<dbReference type="InterPro" id="IPR002941">
    <property type="entry name" value="DNA_methylase_N4/N6"/>
</dbReference>
<dbReference type="SUPFAM" id="SSF53335">
    <property type="entry name" value="S-adenosyl-L-methionine-dependent methyltransferases"/>
    <property type="match status" value="1"/>
</dbReference>
<dbReference type="GO" id="GO:0032259">
    <property type="term" value="P:methylation"/>
    <property type="evidence" value="ECO:0007669"/>
    <property type="project" value="UniProtKB-KW"/>
</dbReference>
<reference evidence="5 6" key="1">
    <citation type="submission" date="2018-09" db="EMBL/GenBank/DDBJ databases">
        <title>Complete genome sequence of Euzebya sp. DY32-46 isolated from seawater of Pacific Ocean.</title>
        <authorList>
            <person name="Xu L."/>
            <person name="Wu Y.-H."/>
            <person name="Xu X.-W."/>
        </authorList>
    </citation>
    <scope>NUCLEOTIDE SEQUENCE [LARGE SCALE GENOMIC DNA]</scope>
    <source>
        <strain evidence="5 6">DY32-46</strain>
        <plasmid evidence="6">pedy32-46i</plasmid>
    </source>
</reference>
<dbReference type="EC" id="2.1.1.-" evidence="3"/>
<dbReference type="KEGG" id="euz:DVS28_b0521"/>
<accession>A0A346Y714</accession>
<dbReference type="Proteomes" id="UP000264006">
    <property type="component" value="Plasmid pEDY32-46I"/>
</dbReference>
<dbReference type="GO" id="GO:0005737">
    <property type="term" value="C:cytoplasm"/>
    <property type="evidence" value="ECO:0007669"/>
    <property type="project" value="TreeGrafter"/>
</dbReference>
<evidence type="ECO:0000256" key="1">
    <source>
        <dbReference type="ARBA" id="ARBA00022603"/>
    </source>
</evidence>
<gene>
    <name evidence="5" type="ORF">DVS28_b0521</name>
</gene>
<evidence type="ECO:0000259" key="4">
    <source>
        <dbReference type="Pfam" id="PF01555"/>
    </source>
</evidence>
<evidence type="ECO:0000313" key="6">
    <source>
        <dbReference type="Proteomes" id="UP000264006"/>
    </source>
</evidence>
<dbReference type="Pfam" id="PF01555">
    <property type="entry name" value="N6_N4_Mtase"/>
    <property type="match status" value="1"/>
</dbReference>
<comment type="similarity">
    <text evidence="3">Belongs to the N(4)/N(6)-methyltransferase family.</text>
</comment>
<dbReference type="Gene3D" id="3.40.50.150">
    <property type="entry name" value="Vaccinia Virus protein VP39"/>
    <property type="match status" value="1"/>
</dbReference>
<geneLocation type="plasmid" evidence="6">
    <name>pedy32-46i</name>
</geneLocation>
<dbReference type="RefSeq" id="WP_245973664.1">
    <property type="nucleotide sequence ID" value="NZ_CP031166.1"/>
</dbReference>
<dbReference type="PRINTS" id="PR00508">
    <property type="entry name" value="S21N4MTFRASE"/>
</dbReference>
<dbReference type="GO" id="GO:0008170">
    <property type="term" value="F:N-methyltransferase activity"/>
    <property type="evidence" value="ECO:0007669"/>
    <property type="project" value="InterPro"/>
</dbReference>
<keyword evidence="5" id="KW-0614">Plasmid</keyword>
<proteinExistence type="inferred from homology"/>
<dbReference type="GO" id="GO:0003677">
    <property type="term" value="F:DNA binding"/>
    <property type="evidence" value="ECO:0007669"/>
    <property type="project" value="InterPro"/>
</dbReference>
<dbReference type="EMBL" id="CP031166">
    <property type="protein sequence ID" value="AXV10261.1"/>
    <property type="molecule type" value="Genomic_DNA"/>
</dbReference>
<dbReference type="InterPro" id="IPR001091">
    <property type="entry name" value="RM_Methyltransferase"/>
</dbReference>
<evidence type="ECO:0000256" key="2">
    <source>
        <dbReference type="ARBA" id="ARBA00022679"/>
    </source>
</evidence>
<dbReference type="PANTHER" id="PTHR13370">
    <property type="entry name" value="RNA METHYLASE-RELATED"/>
    <property type="match status" value="1"/>
</dbReference>
<keyword evidence="2 5" id="KW-0808">Transferase</keyword>
<keyword evidence="6" id="KW-1185">Reference proteome</keyword>
<sequence>MTTMPSCPQPPAPFSGMSSLKPAYDDGTVTLYHGDCLKHPELWADEAILGAMVTDPPYGIDYNSGHEGRLPRSIAGDKDTLTRDNAIALWGDRPALVFGTWRIPRPANTRMLLVWDTKGALGMGDLTLPWKPAHQEIYVLGRGFSGRRDTDVLCYAPVQAKASHGRVHPHQKPVSLMHDLIAKCPPGVIVDPFAGSGSTLRAAKDLGRRAIGFEMDADYVETAIGRLAQEAMVFEPVADPEPLALDLSA</sequence>